<dbReference type="Proteomes" id="UP000324222">
    <property type="component" value="Unassembled WGS sequence"/>
</dbReference>
<proteinExistence type="predicted"/>
<organism evidence="1 2">
    <name type="scientific">Portunus trituberculatus</name>
    <name type="common">Swimming crab</name>
    <name type="synonym">Neptunus trituberculatus</name>
    <dbReference type="NCBI Taxonomy" id="210409"/>
    <lineage>
        <taxon>Eukaryota</taxon>
        <taxon>Metazoa</taxon>
        <taxon>Ecdysozoa</taxon>
        <taxon>Arthropoda</taxon>
        <taxon>Crustacea</taxon>
        <taxon>Multicrustacea</taxon>
        <taxon>Malacostraca</taxon>
        <taxon>Eumalacostraca</taxon>
        <taxon>Eucarida</taxon>
        <taxon>Decapoda</taxon>
        <taxon>Pleocyemata</taxon>
        <taxon>Brachyura</taxon>
        <taxon>Eubrachyura</taxon>
        <taxon>Portunoidea</taxon>
        <taxon>Portunidae</taxon>
        <taxon>Portuninae</taxon>
        <taxon>Portunus</taxon>
    </lineage>
</organism>
<keyword evidence="2" id="KW-1185">Reference proteome</keyword>
<dbReference type="AlphaFoldDB" id="A0A5B7H7R1"/>
<name>A0A5B7H7R1_PORTR</name>
<evidence type="ECO:0000313" key="2">
    <source>
        <dbReference type="Proteomes" id="UP000324222"/>
    </source>
</evidence>
<sequence length="92" mass="10573">MSSLFIVFICVILFLFRFHFTRCFILFNLYIFKRSDTFSRLGSFKRLQWASGTHEVSGADQHTGATKQGTALLLGLHEAHTVRVCMTCFANY</sequence>
<dbReference type="EMBL" id="VSRR010023959">
    <property type="protein sequence ID" value="MPC65879.1"/>
    <property type="molecule type" value="Genomic_DNA"/>
</dbReference>
<comment type="caution">
    <text evidence="1">The sequence shown here is derived from an EMBL/GenBank/DDBJ whole genome shotgun (WGS) entry which is preliminary data.</text>
</comment>
<accession>A0A5B7H7R1</accession>
<gene>
    <name evidence="1" type="ORF">E2C01_060017</name>
</gene>
<protein>
    <submittedName>
        <fullName evidence="1">Uncharacterized protein</fullName>
    </submittedName>
</protein>
<reference evidence="1 2" key="1">
    <citation type="submission" date="2019-05" db="EMBL/GenBank/DDBJ databases">
        <title>Another draft genome of Portunus trituberculatus and its Hox gene families provides insights of decapod evolution.</title>
        <authorList>
            <person name="Jeong J.-H."/>
            <person name="Song I."/>
            <person name="Kim S."/>
            <person name="Choi T."/>
            <person name="Kim D."/>
            <person name="Ryu S."/>
            <person name="Kim W."/>
        </authorList>
    </citation>
    <scope>NUCLEOTIDE SEQUENCE [LARGE SCALE GENOMIC DNA]</scope>
    <source>
        <tissue evidence="1">Muscle</tissue>
    </source>
</reference>
<evidence type="ECO:0000313" key="1">
    <source>
        <dbReference type="EMBL" id="MPC65879.1"/>
    </source>
</evidence>